<gene>
    <name evidence="1" type="ORF">UFOPK3720_00869</name>
</gene>
<evidence type="ECO:0000313" key="1">
    <source>
        <dbReference type="EMBL" id="CAB4934075.1"/>
    </source>
</evidence>
<organism evidence="1">
    <name type="scientific">freshwater metagenome</name>
    <dbReference type="NCBI Taxonomy" id="449393"/>
    <lineage>
        <taxon>unclassified sequences</taxon>
        <taxon>metagenomes</taxon>
        <taxon>ecological metagenomes</taxon>
    </lineage>
</organism>
<proteinExistence type="predicted"/>
<reference evidence="1" key="1">
    <citation type="submission" date="2020-05" db="EMBL/GenBank/DDBJ databases">
        <authorList>
            <person name="Chiriac C."/>
            <person name="Salcher M."/>
            <person name="Ghai R."/>
            <person name="Kavagutti S V."/>
        </authorList>
    </citation>
    <scope>NUCLEOTIDE SEQUENCE</scope>
</reference>
<name>A0A6J7ITA9_9ZZZZ</name>
<sequence length="91" mass="9711">MVRKPALKKRIIGPGKVLGHVEVAGDGIAARCVIVLPWNEDRVSELVDLGDNEVLLAAFSAEAKGQQRLLRMPRNSQLIGISDVAGALGLE</sequence>
<dbReference type="EMBL" id="CAFBNB010000151">
    <property type="protein sequence ID" value="CAB4934075.1"/>
    <property type="molecule type" value="Genomic_DNA"/>
</dbReference>
<dbReference type="AlphaFoldDB" id="A0A6J7ITA9"/>
<accession>A0A6J7ITA9</accession>
<protein>
    <submittedName>
        <fullName evidence="1">Unannotated protein</fullName>
    </submittedName>
</protein>